<evidence type="ECO:0000313" key="2">
    <source>
        <dbReference type="EMBL" id="KAF2136635.1"/>
    </source>
</evidence>
<dbReference type="GeneID" id="54292751"/>
<dbReference type="RefSeq" id="XP_033392353.1">
    <property type="nucleotide sequence ID" value="XM_033535257.1"/>
</dbReference>
<dbReference type="EMBL" id="ML995515">
    <property type="protein sequence ID" value="KAF2136635.1"/>
    <property type="molecule type" value="Genomic_DNA"/>
</dbReference>
<evidence type="ECO:0000313" key="3">
    <source>
        <dbReference type="Proteomes" id="UP000799438"/>
    </source>
</evidence>
<gene>
    <name evidence="2" type="ORF">K452DRAFT_127689</name>
</gene>
<protein>
    <submittedName>
        <fullName evidence="2">Uncharacterized protein</fullName>
    </submittedName>
</protein>
<evidence type="ECO:0000256" key="1">
    <source>
        <dbReference type="SAM" id="MobiDB-lite"/>
    </source>
</evidence>
<proteinExistence type="predicted"/>
<sequence length="246" mass="26898">MYLRKAHALREVFALCAVLAPPSRTLILAAHALRATLALRAALAHPGASGASKPPRTPPRLQAARASPSNSYLSNNPRAFEQPIRIYNPRAPMLSSCPCATLVLNSPRTYRRALSVHVKANADISIYNCKYPPSKTSPSSMSPRASHISLIQTATHPSFAHLEATTEELTTKNQIHIPMAGNRSIQEQARQWAAVRLLQSSTLDSAFVVVWCSITDRATSQRRATRPRTVHITRACHGGDDLCLKL</sequence>
<accession>A0A6A6B087</accession>
<name>A0A6A6B087_9PEZI</name>
<dbReference type="Proteomes" id="UP000799438">
    <property type="component" value="Unassembled WGS sequence"/>
</dbReference>
<reference evidence="2" key="1">
    <citation type="journal article" date="2020" name="Stud. Mycol.">
        <title>101 Dothideomycetes genomes: a test case for predicting lifestyles and emergence of pathogens.</title>
        <authorList>
            <person name="Haridas S."/>
            <person name="Albert R."/>
            <person name="Binder M."/>
            <person name="Bloem J."/>
            <person name="Labutti K."/>
            <person name="Salamov A."/>
            <person name="Andreopoulos B."/>
            <person name="Baker S."/>
            <person name="Barry K."/>
            <person name="Bills G."/>
            <person name="Bluhm B."/>
            <person name="Cannon C."/>
            <person name="Castanera R."/>
            <person name="Culley D."/>
            <person name="Daum C."/>
            <person name="Ezra D."/>
            <person name="Gonzalez J."/>
            <person name="Henrissat B."/>
            <person name="Kuo A."/>
            <person name="Liang C."/>
            <person name="Lipzen A."/>
            <person name="Lutzoni F."/>
            <person name="Magnuson J."/>
            <person name="Mondo S."/>
            <person name="Nolan M."/>
            <person name="Ohm R."/>
            <person name="Pangilinan J."/>
            <person name="Park H.-J."/>
            <person name="Ramirez L."/>
            <person name="Alfaro M."/>
            <person name="Sun H."/>
            <person name="Tritt A."/>
            <person name="Yoshinaga Y."/>
            <person name="Zwiers L.-H."/>
            <person name="Turgeon B."/>
            <person name="Goodwin S."/>
            <person name="Spatafora J."/>
            <person name="Crous P."/>
            <person name="Grigoriev I."/>
        </authorList>
    </citation>
    <scope>NUCLEOTIDE SEQUENCE</scope>
    <source>
        <strain evidence="2">CBS 121167</strain>
    </source>
</reference>
<feature type="region of interest" description="Disordered" evidence="1">
    <location>
        <begin position="46"/>
        <end position="74"/>
    </location>
</feature>
<dbReference type="AlphaFoldDB" id="A0A6A6B087"/>
<organism evidence="2 3">
    <name type="scientific">Aplosporella prunicola CBS 121167</name>
    <dbReference type="NCBI Taxonomy" id="1176127"/>
    <lineage>
        <taxon>Eukaryota</taxon>
        <taxon>Fungi</taxon>
        <taxon>Dikarya</taxon>
        <taxon>Ascomycota</taxon>
        <taxon>Pezizomycotina</taxon>
        <taxon>Dothideomycetes</taxon>
        <taxon>Dothideomycetes incertae sedis</taxon>
        <taxon>Botryosphaeriales</taxon>
        <taxon>Aplosporellaceae</taxon>
        <taxon>Aplosporella</taxon>
    </lineage>
</organism>
<keyword evidence="3" id="KW-1185">Reference proteome</keyword>